<dbReference type="PROSITE" id="PS00166">
    <property type="entry name" value="ENOYL_COA_HYDRATASE"/>
    <property type="match status" value="1"/>
</dbReference>
<proteinExistence type="inferred from homology"/>
<reference evidence="3 4" key="1">
    <citation type="submission" date="2021-11" db="EMBL/GenBank/DDBJ databases">
        <title>Draft genome sequence of Actinomycetospora sp. SF1 isolated from the rhizosphere soil.</title>
        <authorList>
            <person name="Duangmal K."/>
            <person name="Chantavorakit T."/>
        </authorList>
    </citation>
    <scope>NUCLEOTIDE SEQUENCE [LARGE SCALE GENOMIC DNA]</scope>
    <source>
        <strain evidence="3 4">TBRC 5722</strain>
    </source>
</reference>
<dbReference type="InterPro" id="IPR018376">
    <property type="entry name" value="Enoyl-CoA_hyd/isom_CS"/>
</dbReference>
<dbReference type="SUPFAM" id="SSF52096">
    <property type="entry name" value="ClpP/crotonase"/>
    <property type="match status" value="1"/>
</dbReference>
<comment type="similarity">
    <text evidence="1 2">Belongs to the enoyl-CoA hydratase/isomerase family.</text>
</comment>
<organism evidence="3 4">
    <name type="scientific">Actinomycetospora endophytica</name>
    <dbReference type="NCBI Taxonomy" id="2291215"/>
    <lineage>
        <taxon>Bacteria</taxon>
        <taxon>Bacillati</taxon>
        <taxon>Actinomycetota</taxon>
        <taxon>Actinomycetes</taxon>
        <taxon>Pseudonocardiales</taxon>
        <taxon>Pseudonocardiaceae</taxon>
        <taxon>Actinomycetospora</taxon>
    </lineage>
</organism>
<evidence type="ECO:0000313" key="3">
    <source>
        <dbReference type="EMBL" id="MCD2195642.1"/>
    </source>
</evidence>
<accession>A0ABS8PBL7</accession>
<dbReference type="PANTHER" id="PTHR43459">
    <property type="entry name" value="ENOYL-COA HYDRATASE"/>
    <property type="match status" value="1"/>
</dbReference>
<evidence type="ECO:0000313" key="4">
    <source>
        <dbReference type="Proteomes" id="UP001199469"/>
    </source>
</evidence>
<dbReference type="Proteomes" id="UP001199469">
    <property type="component" value="Unassembled WGS sequence"/>
</dbReference>
<dbReference type="RefSeq" id="WP_230736921.1">
    <property type="nucleotide sequence ID" value="NZ_JAJNDB010000004.1"/>
</dbReference>
<dbReference type="InterPro" id="IPR029045">
    <property type="entry name" value="ClpP/crotonase-like_dom_sf"/>
</dbReference>
<dbReference type="InterPro" id="IPR001753">
    <property type="entry name" value="Enoyl-CoA_hydra/iso"/>
</dbReference>
<name>A0ABS8PBL7_9PSEU</name>
<gene>
    <name evidence="3" type="ORF">LQ327_19920</name>
</gene>
<evidence type="ECO:0000256" key="1">
    <source>
        <dbReference type="ARBA" id="ARBA00005254"/>
    </source>
</evidence>
<dbReference type="Pfam" id="PF00378">
    <property type="entry name" value="ECH_1"/>
    <property type="match status" value="1"/>
</dbReference>
<dbReference type="Gene3D" id="1.10.12.10">
    <property type="entry name" value="Lyase 2-enoyl-coa Hydratase, Chain A, domain 2"/>
    <property type="match status" value="1"/>
</dbReference>
<dbReference type="CDD" id="cd06558">
    <property type="entry name" value="crotonase-like"/>
    <property type="match status" value="1"/>
</dbReference>
<dbReference type="Gene3D" id="3.90.226.10">
    <property type="entry name" value="2-enoyl-CoA Hydratase, Chain A, domain 1"/>
    <property type="match status" value="1"/>
</dbReference>
<comment type="caution">
    <text evidence="3">The sequence shown here is derived from an EMBL/GenBank/DDBJ whole genome shotgun (WGS) entry which is preliminary data.</text>
</comment>
<dbReference type="PANTHER" id="PTHR43459:SF1">
    <property type="entry name" value="EG:BACN32G11.4 PROTEIN"/>
    <property type="match status" value="1"/>
</dbReference>
<dbReference type="EMBL" id="JAJNDB010000004">
    <property type="protein sequence ID" value="MCD2195642.1"/>
    <property type="molecule type" value="Genomic_DNA"/>
</dbReference>
<keyword evidence="4" id="KW-1185">Reference proteome</keyword>
<protein>
    <submittedName>
        <fullName evidence="3">Enoyl-CoA hydratase-related protein</fullName>
    </submittedName>
</protein>
<evidence type="ECO:0000256" key="2">
    <source>
        <dbReference type="RuleBase" id="RU003707"/>
    </source>
</evidence>
<dbReference type="InterPro" id="IPR014748">
    <property type="entry name" value="Enoyl-CoA_hydra_C"/>
</dbReference>
<sequence>MASADPTDLPVLVERDDVEAVTTVRLNRPDSRNALTVELKVALRDALQEVAEDDSVRAVILASSGPAFCVGQDLREHAESLRSESTPGGSLDTVTEHYNPIAAALAGMPKPVVASITGTTVGAGLGFVLACDLRVAAAGTKFATAFSGIGFGGDSGLSATLAHCVGASRATDLLMLGDTFTAEEARDWGIVREVAADAEATEAAALALGRRLAAGPTVAYAEIKKAVALGTVSQLGEVLAHEAQAQVKLGATQDHRDAVEAFLAKEKPTFHGR</sequence>